<protein>
    <submittedName>
        <fullName evidence="2">Uncharacterized protein</fullName>
    </submittedName>
</protein>
<dbReference type="Proteomes" id="UP000255515">
    <property type="component" value="Unassembled WGS sequence"/>
</dbReference>
<feature type="transmembrane region" description="Helical" evidence="1">
    <location>
        <begin position="56"/>
        <end position="73"/>
    </location>
</feature>
<organism evidence="2 3">
    <name type="scientific">Bergeyella zoohelcum</name>
    <dbReference type="NCBI Taxonomy" id="1015"/>
    <lineage>
        <taxon>Bacteria</taxon>
        <taxon>Pseudomonadati</taxon>
        <taxon>Bacteroidota</taxon>
        <taxon>Flavobacteriia</taxon>
        <taxon>Flavobacteriales</taxon>
        <taxon>Weeksellaceae</taxon>
        <taxon>Bergeyella</taxon>
    </lineage>
</organism>
<evidence type="ECO:0000313" key="2">
    <source>
        <dbReference type="EMBL" id="SSZ55769.1"/>
    </source>
</evidence>
<sequence>MKTFFNHRTSITVDDEKMTIQDGMKRHRITFIILPVVWIILSLMKIYEDNNFSGNFIRYGLILLCAIQLFISLRTDVSKTIYTKEISEIKVKKNIFGRHEVSILHNNKKRNLGVFTSEDYHKLKDLFENIKK</sequence>
<dbReference type="RefSeq" id="WP_002688932.1">
    <property type="nucleotide sequence ID" value="NZ_UFTJ01000002.1"/>
</dbReference>
<dbReference type="AlphaFoldDB" id="A0A376C169"/>
<proteinExistence type="predicted"/>
<name>A0A376C169_9FLAO</name>
<gene>
    <name evidence="2" type="ORF">NCTC11661_01168</name>
</gene>
<dbReference type="EMBL" id="UFTJ01000002">
    <property type="protein sequence ID" value="SSZ55769.1"/>
    <property type="molecule type" value="Genomic_DNA"/>
</dbReference>
<keyword evidence="1" id="KW-0472">Membrane</keyword>
<reference evidence="2 3" key="1">
    <citation type="submission" date="2018-06" db="EMBL/GenBank/DDBJ databases">
        <authorList>
            <consortium name="Pathogen Informatics"/>
            <person name="Doyle S."/>
        </authorList>
    </citation>
    <scope>NUCLEOTIDE SEQUENCE [LARGE SCALE GENOMIC DNA]</scope>
    <source>
        <strain evidence="2 3">NCTC11661</strain>
    </source>
</reference>
<keyword evidence="1" id="KW-1133">Transmembrane helix</keyword>
<evidence type="ECO:0000256" key="1">
    <source>
        <dbReference type="SAM" id="Phobius"/>
    </source>
</evidence>
<accession>A0A376C169</accession>
<feature type="transmembrane region" description="Helical" evidence="1">
    <location>
        <begin position="27"/>
        <end position="44"/>
    </location>
</feature>
<evidence type="ECO:0000313" key="3">
    <source>
        <dbReference type="Proteomes" id="UP000255515"/>
    </source>
</evidence>
<keyword evidence="1" id="KW-0812">Transmembrane</keyword>